<evidence type="ECO:0000256" key="1">
    <source>
        <dbReference type="SAM" id="MobiDB-lite"/>
    </source>
</evidence>
<accession>A0A9X2J6T0</accession>
<name>A0A9X2J6T0_9GAMM</name>
<evidence type="ECO:0000313" key="3">
    <source>
        <dbReference type="Proteomes" id="UP001139028"/>
    </source>
</evidence>
<dbReference type="RefSeq" id="WP_252473085.1">
    <property type="nucleotide sequence ID" value="NZ_JALBWM010000260.1"/>
</dbReference>
<protein>
    <recommendedName>
        <fullName evidence="4">Tail assembly chaperone</fullName>
    </recommendedName>
</protein>
<comment type="caution">
    <text evidence="2">The sequence shown here is derived from an EMBL/GenBank/DDBJ whole genome shotgun (WGS) entry which is preliminary data.</text>
</comment>
<keyword evidence="3" id="KW-1185">Reference proteome</keyword>
<dbReference type="Proteomes" id="UP001139028">
    <property type="component" value="Unassembled WGS sequence"/>
</dbReference>
<dbReference type="EMBL" id="JALBWM010000260">
    <property type="protein sequence ID" value="MCO1336972.1"/>
    <property type="molecule type" value="Genomic_DNA"/>
</dbReference>
<organism evidence="2 3">
    <name type="scientific">Microbulbifer okhotskensis</name>
    <dbReference type="NCBI Taxonomy" id="2926617"/>
    <lineage>
        <taxon>Bacteria</taxon>
        <taxon>Pseudomonadati</taxon>
        <taxon>Pseudomonadota</taxon>
        <taxon>Gammaproteobacteria</taxon>
        <taxon>Cellvibrionales</taxon>
        <taxon>Microbulbiferaceae</taxon>
        <taxon>Microbulbifer</taxon>
    </lineage>
</organism>
<feature type="region of interest" description="Disordered" evidence="1">
    <location>
        <begin position="122"/>
        <end position="160"/>
    </location>
</feature>
<evidence type="ECO:0008006" key="4">
    <source>
        <dbReference type="Google" id="ProtNLM"/>
    </source>
</evidence>
<reference evidence="2" key="1">
    <citation type="journal article" date="2022" name="Arch. Microbiol.">
        <title>Microbulbifer okhotskensis sp. nov., isolated from a deep bottom sediment of the Okhotsk Sea.</title>
        <authorList>
            <person name="Romanenko L."/>
            <person name="Kurilenko V."/>
            <person name="Otstavnykh N."/>
            <person name="Velansky P."/>
            <person name="Isaeva M."/>
            <person name="Mikhailov V."/>
        </authorList>
    </citation>
    <scope>NUCLEOTIDE SEQUENCE</scope>
    <source>
        <strain evidence="2">OS29</strain>
    </source>
</reference>
<dbReference type="InterPro" id="IPR014859">
    <property type="entry name" value="Phage_TAC_4"/>
</dbReference>
<evidence type="ECO:0000313" key="2">
    <source>
        <dbReference type="EMBL" id="MCO1336972.1"/>
    </source>
</evidence>
<proteinExistence type="predicted"/>
<sequence>MKASDFYTREKGNKGVKFPLYTPDGKATEHYLEILSVDSDAFQMAQSEMQRDLATANLEKDKEKRFELVREAKVAAAAALVIGWSLEDDFSQRAVKELLIEAPQLVDQIDRAASNRALFFASGSKSSSTGPAASSSSTKSRKGVKKASASSSSKSKKQPV</sequence>
<dbReference type="AlphaFoldDB" id="A0A9X2J6T0"/>
<gene>
    <name evidence="2" type="ORF">MO867_21850</name>
</gene>
<dbReference type="Pfam" id="PF08748">
    <property type="entry name" value="Phage_TAC_4"/>
    <property type="match status" value="1"/>
</dbReference>
<feature type="compositionally biased region" description="Low complexity" evidence="1">
    <location>
        <begin position="122"/>
        <end position="138"/>
    </location>
</feature>